<dbReference type="PANTHER" id="PTHR14209">
    <property type="entry name" value="ISOAMYL ACETATE-HYDROLYZING ESTERASE 1"/>
    <property type="match status" value="1"/>
</dbReference>
<name>A0A6G0LLH5_9STRA</name>
<organism evidence="2 3">
    <name type="scientific">Phytophthora fragariae</name>
    <dbReference type="NCBI Taxonomy" id="53985"/>
    <lineage>
        <taxon>Eukaryota</taxon>
        <taxon>Sar</taxon>
        <taxon>Stramenopiles</taxon>
        <taxon>Oomycota</taxon>
        <taxon>Peronosporomycetes</taxon>
        <taxon>Peronosporales</taxon>
        <taxon>Peronosporaceae</taxon>
        <taxon>Phytophthora</taxon>
    </lineage>
</organism>
<proteinExistence type="predicted"/>
<dbReference type="SUPFAM" id="SSF52266">
    <property type="entry name" value="SGNH hydrolase"/>
    <property type="match status" value="1"/>
</dbReference>
<dbReference type="Proteomes" id="UP000488956">
    <property type="component" value="Unassembled WGS sequence"/>
</dbReference>
<dbReference type="PANTHER" id="PTHR14209:SF19">
    <property type="entry name" value="ISOAMYL ACETATE-HYDROLYZING ESTERASE 1 HOMOLOG"/>
    <property type="match status" value="1"/>
</dbReference>
<evidence type="ECO:0000313" key="3">
    <source>
        <dbReference type="Proteomes" id="UP000488956"/>
    </source>
</evidence>
<dbReference type="Gene3D" id="3.40.50.1110">
    <property type="entry name" value="SGNH hydrolase"/>
    <property type="match status" value="2"/>
</dbReference>
<reference evidence="2 3" key="1">
    <citation type="submission" date="2018-09" db="EMBL/GenBank/DDBJ databases">
        <title>Genomic investigation of the strawberry pathogen Phytophthora fragariae indicates pathogenicity is determined by transcriptional variation in three key races.</title>
        <authorList>
            <person name="Adams T.M."/>
            <person name="Armitage A.D."/>
            <person name="Sobczyk M.K."/>
            <person name="Bates H.J."/>
            <person name="Dunwell J.M."/>
            <person name="Nellist C.F."/>
            <person name="Harrison R.J."/>
        </authorList>
    </citation>
    <scope>NUCLEOTIDE SEQUENCE [LARGE SCALE GENOMIC DNA]</scope>
    <source>
        <strain evidence="2 3">ONT-3</strain>
    </source>
</reference>
<dbReference type="InterPro" id="IPR036514">
    <property type="entry name" value="SGNH_hydro_sf"/>
</dbReference>
<dbReference type="InterPro" id="IPR013830">
    <property type="entry name" value="SGNH_hydro"/>
</dbReference>
<dbReference type="InterPro" id="IPR045136">
    <property type="entry name" value="Iah1-like"/>
</dbReference>
<evidence type="ECO:0000259" key="1">
    <source>
        <dbReference type="Pfam" id="PF13472"/>
    </source>
</evidence>
<accession>A0A6G0LLH5</accession>
<dbReference type="AlphaFoldDB" id="A0A6G0LLH5"/>
<dbReference type="Pfam" id="PF13472">
    <property type="entry name" value="Lipase_GDSL_2"/>
    <property type="match status" value="1"/>
</dbReference>
<gene>
    <name evidence="2" type="ORF">PF010_g6286</name>
</gene>
<sequence length="288" mass="32925">MTPSPIKPSPLPFSLPVSLTSPSINTKRSLLTCFVLAAYIAWSLGAWESFLISSGLRPKLRPVLLLAGDSLTERGTNPKINGWVTLLQNEFTRSANVVPRGLAGYNTRWYLKYAMPVIHGEIVSGTYSPALIMLWLGANDAALPTGSSSEQHVPITQYRDNLIRIVRQFQAMAPDARILLITPPHVDDMARHRRLRRHCINWASPWWIYTYFNDMPKWRRNNLLEDGLHLTTRGNKLMFDQLLDKIKAEFPDVMRKLERWQLPKFGTLVESDPWVPDDAHNTRSLRND</sequence>
<evidence type="ECO:0000313" key="2">
    <source>
        <dbReference type="EMBL" id="KAE9123754.1"/>
    </source>
</evidence>
<protein>
    <recommendedName>
        <fullName evidence="1">SGNH hydrolase-type esterase domain-containing protein</fullName>
    </recommendedName>
</protein>
<dbReference type="EMBL" id="QXFX01000248">
    <property type="protein sequence ID" value="KAE9123754.1"/>
    <property type="molecule type" value="Genomic_DNA"/>
</dbReference>
<comment type="caution">
    <text evidence="2">The sequence shown here is derived from an EMBL/GenBank/DDBJ whole genome shotgun (WGS) entry which is preliminary data.</text>
</comment>
<feature type="domain" description="SGNH hydrolase-type esterase" evidence="1">
    <location>
        <begin position="67"/>
        <end position="237"/>
    </location>
</feature>